<dbReference type="PANTHER" id="PTHR30528:SF0">
    <property type="entry name" value="CYTOPLASMIC PROTEIN"/>
    <property type="match status" value="1"/>
</dbReference>
<protein>
    <submittedName>
        <fullName evidence="1">Winged helix-turn-helix domain-containing protein</fullName>
    </submittedName>
</protein>
<accession>A0A6G8FJI1</accession>
<proteinExistence type="predicted"/>
<reference evidence="1 2" key="1">
    <citation type="submission" date="2020-03" db="EMBL/GenBank/DDBJ databases">
        <title>Leucobacter sp. nov., isolated from beetles.</title>
        <authorList>
            <person name="Hyun D.-W."/>
            <person name="Bae J.-W."/>
        </authorList>
    </citation>
    <scope>NUCLEOTIDE SEQUENCE [LARGE SCALE GENOMIC DNA]</scope>
    <source>
        <strain evidence="1 2">HDW9B</strain>
    </source>
</reference>
<dbReference type="PANTHER" id="PTHR30528">
    <property type="entry name" value="CYTOPLASMIC PROTEIN"/>
    <property type="match status" value="1"/>
</dbReference>
<dbReference type="Proteomes" id="UP000501387">
    <property type="component" value="Chromosome"/>
</dbReference>
<gene>
    <name evidence="1" type="ORF">G7067_08975</name>
</gene>
<name>A0A6G8FJI1_9MICO</name>
<keyword evidence="2" id="KW-1185">Reference proteome</keyword>
<dbReference type="InterPro" id="IPR009351">
    <property type="entry name" value="AlkZ-like"/>
</dbReference>
<dbReference type="Pfam" id="PF06224">
    <property type="entry name" value="AlkZ-like"/>
    <property type="match status" value="1"/>
</dbReference>
<evidence type="ECO:0000313" key="2">
    <source>
        <dbReference type="Proteomes" id="UP000501387"/>
    </source>
</evidence>
<evidence type="ECO:0000313" key="1">
    <source>
        <dbReference type="EMBL" id="QIM16514.1"/>
    </source>
</evidence>
<dbReference type="AlphaFoldDB" id="A0A6G8FJI1"/>
<dbReference type="RefSeq" id="WP_166323599.1">
    <property type="nucleotide sequence ID" value="NZ_CP049934.1"/>
</dbReference>
<dbReference type="EMBL" id="CP049934">
    <property type="protein sequence ID" value="QIM16514.1"/>
    <property type="molecule type" value="Genomic_DNA"/>
</dbReference>
<sequence length="402" mass="45343">MPAPSSLSAAEARRVALAAQGFRGAGGATPKLRTRRPFDPTLERLHVLQIDSVNVFARSHYLPVFSRHGGYSPNELDRHLWDSGEYTEYWAHEAAFLPVGDRPLFAWRMREFRDRYARDDTTAQLAPTLARVRDTLADGGPQFVRELENGPREKRGPWWDWSETKRAVEVLFAQGEVVSAGRVGFQRRYALAEQLLPAHALREVPRESAQQQLIERAARSLGVATLADLADYHRLKITDAGRAARILEERGILIPVSVEGWRKANGTPEQAWMHHETTVPSRLAPDALLTPFDPLVWFRPRTERLFSFHYRIEIYTPKQKRQFGYYCLPLLVGGKMAGRIDLKADRKARELLVQAAWQEDGAPARTAEAAQDLLNQAAAWQGLEAVRISGVGNLPLPRHTNA</sequence>
<dbReference type="KEGG" id="lins:G7067_08975"/>
<organism evidence="1 2">
    <name type="scientific">Leucobacter insecticola</name>
    <dbReference type="NCBI Taxonomy" id="2714934"/>
    <lineage>
        <taxon>Bacteria</taxon>
        <taxon>Bacillati</taxon>
        <taxon>Actinomycetota</taxon>
        <taxon>Actinomycetes</taxon>
        <taxon>Micrococcales</taxon>
        <taxon>Microbacteriaceae</taxon>
        <taxon>Leucobacter</taxon>
    </lineage>
</organism>